<dbReference type="AlphaFoldDB" id="A0A918U156"/>
<reference evidence="3" key="1">
    <citation type="journal article" date="2014" name="Int. J. Syst. Evol. Microbiol.">
        <title>Complete genome sequence of Corynebacterium casei LMG S-19264T (=DSM 44701T), isolated from a smear-ripened cheese.</title>
        <authorList>
            <consortium name="US DOE Joint Genome Institute (JGI-PGF)"/>
            <person name="Walter F."/>
            <person name="Albersmeier A."/>
            <person name="Kalinowski J."/>
            <person name="Ruckert C."/>
        </authorList>
    </citation>
    <scope>NUCLEOTIDE SEQUENCE</scope>
    <source>
        <strain evidence="3">KCTC 23310</strain>
    </source>
</reference>
<accession>A0A918U156</accession>
<feature type="domain" description="DUF6161" evidence="2">
    <location>
        <begin position="198"/>
        <end position="398"/>
    </location>
</feature>
<dbReference type="EMBL" id="BMYJ01000013">
    <property type="protein sequence ID" value="GHC65647.1"/>
    <property type="molecule type" value="Genomic_DNA"/>
</dbReference>
<name>A0A918U156_9RHOB</name>
<keyword evidence="1" id="KW-0472">Membrane</keyword>
<gene>
    <name evidence="3" type="ORF">GCM10007315_32700</name>
</gene>
<evidence type="ECO:0000259" key="2">
    <source>
        <dbReference type="Pfam" id="PF19658"/>
    </source>
</evidence>
<dbReference type="InterPro" id="IPR046159">
    <property type="entry name" value="DUF6161"/>
</dbReference>
<keyword evidence="1" id="KW-1133">Transmembrane helix</keyword>
<evidence type="ECO:0000256" key="1">
    <source>
        <dbReference type="SAM" id="Phobius"/>
    </source>
</evidence>
<reference evidence="3" key="2">
    <citation type="submission" date="2020-09" db="EMBL/GenBank/DDBJ databases">
        <authorList>
            <person name="Sun Q."/>
            <person name="Kim S."/>
        </authorList>
    </citation>
    <scope>NUCLEOTIDE SEQUENCE</scope>
    <source>
        <strain evidence="3">KCTC 23310</strain>
    </source>
</reference>
<dbReference type="Pfam" id="PF19658">
    <property type="entry name" value="DUF6161"/>
    <property type="match status" value="1"/>
</dbReference>
<organism evidence="3 4">
    <name type="scientific">Neogemmobacter tilapiae</name>
    <dbReference type="NCBI Taxonomy" id="875041"/>
    <lineage>
        <taxon>Bacteria</taxon>
        <taxon>Pseudomonadati</taxon>
        <taxon>Pseudomonadota</taxon>
        <taxon>Alphaproteobacteria</taxon>
        <taxon>Rhodobacterales</taxon>
        <taxon>Paracoccaceae</taxon>
        <taxon>Neogemmobacter</taxon>
    </lineage>
</organism>
<feature type="transmembrane region" description="Helical" evidence="1">
    <location>
        <begin position="319"/>
        <end position="337"/>
    </location>
</feature>
<evidence type="ECO:0000313" key="3">
    <source>
        <dbReference type="EMBL" id="GHC65647.1"/>
    </source>
</evidence>
<sequence>MDRFRVPFRTAPMIKGRTEAAFRKRMEEEEEFWSQEKFRDLDYVISAHSPQSGQYQAAISAQIVAAQQATDDFVEGTFRSGRFFLRPPRSSTLGKAIETLVEKRQIQAAKNLLLAFFVEERVYDVPFDSNSPTAVQYHSGLSILSNILLQEGLTAEQIAKNHTLLSREELNASMRAFGENFDAAMSKLEHDTAQCDRHIQGANSKHEDFKAKVTLRYQEAYRLHQATFKNWQDEWKNLYASYSEKLKLSSAVELWKTRSSNHGVAAGIYLFFYVLALGGLAALALYAARYILPQLNDAFGPSYCPPETLECLPGSPAKAIAYTATALLITSLCLWLVRTLHRVYLSNRHLSLSFAEKATFANSYLAMVKDGSIPKEHEAIILSALFRPTQEGIIRDDDGGVFDVSAASILAKALSSSKPQ</sequence>
<protein>
    <recommendedName>
        <fullName evidence="2">DUF6161 domain-containing protein</fullName>
    </recommendedName>
</protein>
<keyword evidence="1" id="KW-0812">Transmembrane</keyword>
<evidence type="ECO:0000313" key="4">
    <source>
        <dbReference type="Proteomes" id="UP000638981"/>
    </source>
</evidence>
<keyword evidence="4" id="KW-1185">Reference proteome</keyword>
<dbReference type="Proteomes" id="UP000638981">
    <property type="component" value="Unassembled WGS sequence"/>
</dbReference>
<comment type="caution">
    <text evidence="3">The sequence shown here is derived from an EMBL/GenBank/DDBJ whole genome shotgun (WGS) entry which is preliminary data.</text>
</comment>
<feature type="transmembrane region" description="Helical" evidence="1">
    <location>
        <begin position="264"/>
        <end position="288"/>
    </location>
</feature>
<proteinExistence type="predicted"/>